<protein>
    <submittedName>
        <fullName evidence="2">Uncharacterized protein</fullName>
    </submittedName>
</protein>
<dbReference type="AlphaFoldDB" id="A0A317NC13"/>
<proteinExistence type="predicted"/>
<keyword evidence="3" id="KW-1185">Reference proteome</keyword>
<organism evidence="2 3">
    <name type="scientific">Nocardia neocaledoniensis</name>
    <dbReference type="NCBI Taxonomy" id="236511"/>
    <lineage>
        <taxon>Bacteria</taxon>
        <taxon>Bacillati</taxon>
        <taxon>Actinomycetota</taxon>
        <taxon>Actinomycetes</taxon>
        <taxon>Mycobacteriales</taxon>
        <taxon>Nocardiaceae</taxon>
        <taxon>Nocardia</taxon>
    </lineage>
</organism>
<name>A0A317NC13_9NOCA</name>
<comment type="caution">
    <text evidence="2">The sequence shown here is derived from an EMBL/GenBank/DDBJ whole genome shotgun (WGS) entry which is preliminary data.</text>
</comment>
<gene>
    <name evidence="2" type="ORF">DFR69_10838</name>
</gene>
<evidence type="ECO:0000256" key="1">
    <source>
        <dbReference type="SAM" id="MobiDB-lite"/>
    </source>
</evidence>
<feature type="region of interest" description="Disordered" evidence="1">
    <location>
        <begin position="1"/>
        <end position="38"/>
    </location>
</feature>
<dbReference type="EMBL" id="QGTL01000008">
    <property type="protein sequence ID" value="PWV72729.1"/>
    <property type="molecule type" value="Genomic_DNA"/>
</dbReference>
<dbReference type="Proteomes" id="UP000246410">
    <property type="component" value="Unassembled WGS sequence"/>
</dbReference>
<reference evidence="2 3" key="1">
    <citation type="submission" date="2018-05" db="EMBL/GenBank/DDBJ databases">
        <title>Genomic Encyclopedia of Type Strains, Phase IV (KMG-IV): sequencing the most valuable type-strain genomes for metagenomic binning, comparative biology and taxonomic classification.</title>
        <authorList>
            <person name="Goeker M."/>
        </authorList>
    </citation>
    <scope>NUCLEOTIDE SEQUENCE [LARGE SCALE GENOMIC DNA]</scope>
    <source>
        <strain evidence="2 3">DSM 44717</strain>
    </source>
</reference>
<evidence type="ECO:0000313" key="3">
    <source>
        <dbReference type="Proteomes" id="UP000246410"/>
    </source>
</evidence>
<accession>A0A317NC13</accession>
<evidence type="ECO:0000313" key="2">
    <source>
        <dbReference type="EMBL" id="PWV72729.1"/>
    </source>
</evidence>
<sequence>MNARAPVTTDRSAGVRRRIAPVPESADQAPDHAHSDAATASRVAKARRLAAYVWARDIRSAELLALPPATLRKLARAADTNPPSTGETWRVVADLLDQKDAWAARNPAHAAAVRAHADEKLLWVKPPVTPWSGS</sequence>